<keyword evidence="7 9" id="KW-0503">Monooxygenase</keyword>
<dbReference type="PRINTS" id="PR00385">
    <property type="entry name" value="P450"/>
</dbReference>
<comment type="caution">
    <text evidence="9">The sequence shown here is derived from an EMBL/GenBank/DDBJ whole genome shotgun (WGS) entry which is preliminary data.</text>
</comment>
<keyword evidence="5 6" id="KW-0408">Iron</keyword>
<dbReference type="Pfam" id="PF00067">
    <property type="entry name" value="p450"/>
    <property type="match status" value="1"/>
</dbReference>
<dbReference type="PROSITE" id="PS00086">
    <property type="entry name" value="CYTOCHROME_P450"/>
    <property type="match status" value="1"/>
</dbReference>
<reference evidence="9" key="2">
    <citation type="submission" date="2023-06" db="EMBL/GenBank/DDBJ databases">
        <authorList>
            <consortium name="Lawrence Berkeley National Laboratory"/>
            <person name="Haridas S."/>
            <person name="Hensen N."/>
            <person name="Bonometti L."/>
            <person name="Westerberg I."/>
            <person name="Brannstrom I.O."/>
            <person name="Guillou S."/>
            <person name="Cros-Aarteil S."/>
            <person name="Calhoun S."/>
            <person name="Kuo A."/>
            <person name="Mondo S."/>
            <person name="Pangilinan J."/>
            <person name="Riley R."/>
            <person name="Labutti K."/>
            <person name="Andreopoulos B."/>
            <person name="Lipzen A."/>
            <person name="Chen C."/>
            <person name="Yanf M."/>
            <person name="Daum C."/>
            <person name="Ng V."/>
            <person name="Clum A."/>
            <person name="Steindorff A."/>
            <person name="Ohm R."/>
            <person name="Martin F."/>
            <person name="Silar P."/>
            <person name="Natvig D."/>
            <person name="Lalanne C."/>
            <person name="Gautier V."/>
            <person name="Ament-Velasquez S.L."/>
            <person name="Kruys A."/>
            <person name="Hutchinson M.I."/>
            <person name="Powell A.J."/>
            <person name="Barry K."/>
            <person name="Miller A.N."/>
            <person name="Grigoriev I.V."/>
            <person name="Debuchy R."/>
            <person name="Gladieux P."/>
            <person name="Thoren M.H."/>
            <person name="Johannesson H."/>
        </authorList>
    </citation>
    <scope>NUCLEOTIDE SEQUENCE</scope>
    <source>
        <strain evidence="9">SMH4131-1</strain>
    </source>
</reference>
<organism evidence="9 10">
    <name type="scientific">Cercophora scortea</name>
    <dbReference type="NCBI Taxonomy" id="314031"/>
    <lineage>
        <taxon>Eukaryota</taxon>
        <taxon>Fungi</taxon>
        <taxon>Dikarya</taxon>
        <taxon>Ascomycota</taxon>
        <taxon>Pezizomycotina</taxon>
        <taxon>Sordariomycetes</taxon>
        <taxon>Sordariomycetidae</taxon>
        <taxon>Sordariales</taxon>
        <taxon>Lasiosphaeriaceae</taxon>
        <taxon>Cercophora</taxon>
    </lineage>
</organism>
<gene>
    <name evidence="9" type="ORF">B0T19DRAFT_440329</name>
</gene>
<dbReference type="CDD" id="cd11058">
    <property type="entry name" value="CYP60B-like"/>
    <property type="match status" value="1"/>
</dbReference>
<dbReference type="SUPFAM" id="SSF48264">
    <property type="entry name" value="Cytochrome P450"/>
    <property type="match status" value="1"/>
</dbReference>
<accession>A0AAE0IYE7</accession>
<dbReference type="InterPro" id="IPR050121">
    <property type="entry name" value="Cytochrome_P450_monoxygenase"/>
</dbReference>
<keyword evidence="8" id="KW-0472">Membrane</keyword>
<dbReference type="InterPro" id="IPR036396">
    <property type="entry name" value="Cyt_P450_sf"/>
</dbReference>
<evidence type="ECO:0000256" key="5">
    <source>
        <dbReference type="ARBA" id="ARBA00023004"/>
    </source>
</evidence>
<dbReference type="AlphaFoldDB" id="A0AAE0IYE7"/>
<dbReference type="GO" id="GO:0016705">
    <property type="term" value="F:oxidoreductase activity, acting on paired donors, with incorporation or reduction of molecular oxygen"/>
    <property type="evidence" value="ECO:0007669"/>
    <property type="project" value="InterPro"/>
</dbReference>
<evidence type="ECO:0000256" key="6">
    <source>
        <dbReference type="PIRSR" id="PIRSR602401-1"/>
    </source>
</evidence>
<evidence type="ECO:0000256" key="7">
    <source>
        <dbReference type="RuleBase" id="RU000461"/>
    </source>
</evidence>
<sequence length="520" mass="58476">MALLEALESFDAVSLVRFILLLAVTLGLATSVQRLFFHPLSKYPGPWLNAISPLPEVVAIVAGRQFAYHKRLHEKYGPVLRVSPDELIFCGPNAWDDIYGNKPGKPDMEKSPLTAGGLPPNMPARAMTQAKWDEHARQRKAWSYPFSNTALMGQEPLIQMHVAKFIRELQKFAAAGKAVNIADWLTFCTFDVIGELCFAEPFGCLDSGGATEWSTSVYNIAIAGTLDQATRRVAGVNTWLQRTMARWLIPVKYRHWREAHFRKSRETATRRLADKDRDHKDFVYYVLRNGTEAPLISELELAMNTALFIGAGSETSAFALTAWVNLMLRNPGPYKKLVNEIRGTIRSAADISWATVKELAYLEAVVNETLRLGMPAPSNLNRVAPEGGAYIDGNWVPGGTTVSVSTWAATHLAQNFEDPLSFIPERFLKSEEHRFARDNKLAWQPFSYGPRGCIGKNLANIEMRLIICQLLFHFDLEAPGGQEEVVNEQWTLEGDMKNMKSWLVWEKPALWVRLREVSRA</sequence>
<dbReference type="GO" id="GO:0004497">
    <property type="term" value="F:monooxygenase activity"/>
    <property type="evidence" value="ECO:0007669"/>
    <property type="project" value="UniProtKB-KW"/>
</dbReference>
<dbReference type="PANTHER" id="PTHR24305">
    <property type="entry name" value="CYTOCHROME P450"/>
    <property type="match status" value="1"/>
</dbReference>
<keyword evidence="10" id="KW-1185">Reference proteome</keyword>
<dbReference type="Proteomes" id="UP001286456">
    <property type="component" value="Unassembled WGS sequence"/>
</dbReference>
<dbReference type="EMBL" id="JAUEPO010000002">
    <property type="protein sequence ID" value="KAK3333578.1"/>
    <property type="molecule type" value="Genomic_DNA"/>
</dbReference>
<dbReference type="InterPro" id="IPR002401">
    <property type="entry name" value="Cyt_P450_E_grp-I"/>
</dbReference>
<keyword evidence="8" id="KW-1133">Transmembrane helix</keyword>
<feature type="binding site" description="axial binding residue" evidence="6">
    <location>
        <position position="453"/>
    </location>
    <ligand>
        <name>heme</name>
        <dbReference type="ChEBI" id="CHEBI:30413"/>
    </ligand>
    <ligandPart>
        <name>Fe</name>
        <dbReference type="ChEBI" id="CHEBI:18248"/>
    </ligandPart>
</feature>
<dbReference type="InterPro" id="IPR001128">
    <property type="entry name" value="Cyt_P450"/>
</dbReference>
<evidence type="ECO:0000256" key="3">
    <source>
        <dbReference type="ARBA" id="ARBA00022617"/>
    </source>
</evidence>
<dbReference type="GO" id="GO:0005506">
    <property type="term" value="F:iron ion binding"/>
    <property type="evidence" value="ECO:0007669"/>
    <property type="project" value="InterPro"/>
</dbReference>
<keyword evidence="4 6" id="KW-0479">Metal-binding</keyword>
<dbReference type="PRINTS" id="PR00463">
    <property type="entry name" value="EP450I"/>
</dbReference>
<dbReference type="GO" id="GO:0020037">
    <property type="term" value="F:heme binding"/>
    <property type="evidence" value="ECO:0007669"/>
    <property type="project" value="InterPro"/>
</dbReference>
<evidence type="ECO:0000256" key="1">
    <source>
        <dbReference type="ARBA" id="ARBA00001971"/>
    </source>
</evidence>
<name>A0AAE0IYE7_9PEZI</name>
<dbReference type="InterPro" id="IPR017972">
    <property type="entry name" value="Cyt_P450_CS"/>
</dbReference>
<comment type="cofactor">
    <cofactor evidence="1 6">
        <name>heme</name>
        <dbReference type="ChEBI" id="CHEBI:30413"/>
    </cofactor>
</comment>
<dbReference type="Gene3D" id="1.10.630.10">
    <property type="entry name" value="Cytochrome P450"/>
    <property type="match status" value="1"/>
</dbReference>
<evidence type="ECO:0000313" key="10">
    <source>
        <dbReference type="Proteomes" id="UP001286456"/>
    </source>
</evidence>
<evidence type="ECO:0000256" key="8">
    <source>
        <dbReference type="SAM" id="Phobius"/>
    </source>
</evidence>
<dbReference type="PANTHER" id="PTHR24305:SF210">
    <property type="entry name" value="CYTOCHROME P450 MONOOXYGENASE ASQL-RELATED"/>
    <property type="match status" value="1"/>
</dbReference>
<evidence type="ECO:0000256" key="2">
    <source>
        <dbReference type="ARBA" id="ARBA00010617"/>
    </source>
</evidence>
<proteinExistence type="inferred from homology"/>
<evidence type="ECO:0000256" key="4">
    <source>
        <dbReference type="ARBA" id="ARBA00022723"/>
    </source>
</evidence>
<protein>
    <submittedName>
        <fullName evidence="9">Cytochrome P450 monooxygenase</fullName>
    </submittedName>
</protein>
<keyword evidence="8" id="KW-0812">Transmembrane</keyword>
<keyword evidence="7" id="KW-0560">Oxidoreductase</keyword>
<evidence type="ECO:0000313" key="9">
    <source>
        <dbReference type="EMBL" id="KAK3333578.1"/>
    </source>
</evidence>
<reference evidence="9" key="1">
    <citation type="journal article" date="2023" name="Mol. Phylogenet. Evol.">
        <title>Genome-scale phylogeny and comparative genomics of the fungal order Sordariales.</title>
        <authorList>
            <person name="Hensen N."/>
            <person name="Bonometti L."/>
            <person name="Westerberg I."/>
            <person name="Brannstrom I.O."/>
            <person name="Guillou S."/>
            <person name="Cros-Aarteil S."/>
            <person name="Calhoun S."/>
            <person name="Haridas S."/>
            <person name="Kuo A."/>
            <person name="Mondo S."/>
            <person name="Pangilinan J."/>
            <person name="Riley R."/>
            <person name="LaButti K."/>
            <person name="Andreopoulos B."/>
            <person name="Lipzen A."/>
            <person name="Chen C."/>
            <person name="Yan M."/>
            <person name="Daum C."/>
            <person name="Ng V."/>
            <person name="Clum A."/>
            <person name="Steindorff A."/>
            <person name="Ohm R.A."/>
            <person name="Martin F."/>
            <person name="Silar P."/>
            <person name="Natvig D.O."/>
            <person name="Lalanne C."/>
            <person name="Gautier V."/>
            <person name="Ament-Velasquez S.L."/>
            <person name="Kruys A."/>
            <person name="Hutchinson M.I."/>
            <person name="Powell A.J."/>
            <person name="Barry K."/>
            <person name="Miller A.N."/>
            <person name="Grigoriev I.V."/>
            <person name="Debuchy R."/>
            <person name="Gladieux P."/>
            <person name="Hiltunen Thoren M."/>
            <person name="Johannesson H."/>
        </authorList>
    </citation>
    <scope>NUCLEOTIDE SEQUENCE</scope>
    <source>
        <strain evidence="9">SMH4131-1</strain>
    </source>
</reference>
<keyword evidence="3 6" id="KW-0349">Heme</keyword>
<feature type="transmembrane region" description="Helical" evidence="8">
    <location>
        <begin position="12"/>
        <end position="32"/>
    </location>
</feature>
<comment type="similarity">
    <text evidence="2 7">Belongs to the cytochrome P450 family.</text>
</comment>